<feature type="compositionally biased region" description="Polar residues" evidence="1">
    <location>
        <begin position="114"/>
        <end position="123"/>
    </location>
</feature>
<sequence length="217" mass="24965">MENKKIIQMIIQNKNLKFYPLYPHHCFISCNEAMHNPKDLKKVAENITRCSILSPKFSSGFVYRPVQIEGASVSSFPKEIVEKITPLHLFQPSSSTTNFQDNSLCDTDKKSGAKKSNSEVQENSVAKSHTFHGEILQSIPPGIILGYVQENTTENRDSFWNSFFSRQETVFPMQDYNLRVFRLCKGTYTVEETNPSPIYWSFSWCQWVKLKTCNGTK</sequence>
<evidence type="ECO:0000313" key="2">
    <source>
        <dbReference type="EMBL" id="MBU3849304.1"/>
    </source>
</evidence>
<organism evidence="2 3">
    <name type="scientific">Candidatus Treponema excrementipullorum</name>
    <dbReference type="NCBI Taxonomy" id="2838768"/>
    <lineage>
        <taxon>Bacteria</taxon>
        <taxon>Pseudomonadati</taxon>
        <taxon>Spirochaetota</taxon>
        <taxon>Spirochaetia</taxon>
        <taxon>Spirochaetales</taxon>
        <taxon>Treponemataceae</taxon>
        <taxon>Treponema</taxon>
    </lineage>
</organism>
<evidence type="ECO:0000256" key="1">
    <source>
        <dbReference type="SAM" id="MobiDB-lite"/>
    </source>
</evidence>
<feature type="region of interest" description="Disordered" evidence="1">
    <location>
        <begin position="95"/>
        <end position="123"/>
    </location>
</feature>
<proteinExistence type="predicted"/>
<comment type="caution">
    <text evidence="2">The sequence shown here is derived from an EMBL/GenBank/DDBJ whole genome shotgun (WGS) entry which is preliminary data.</text>
</comment>
<reference evidence="2" key="1">
    <citation type="journal article" date="2021" name="PeerJ">
        <title>Extensive microbial diversity within the chicken gut microbiome revealed by metagenomics and culture.</title>
        <authorList>
            <person name="Gilroy R."/>
            <person name="Ravi A."/>
            <person name="Getino M."/>
            <person name="Pursley I."/>
            <person name="Horton D.L."/>
            <person name="Alikhan N.F."/>
            <person name="Baker D."/>
            <person name="Gharbi K."/>
            <person name="Hall N."/>
            <person name="Watson M."/>
            <person name="Adriaenssens E.M."/>
            <person name="Foster-Nyarko E."/>
            <person name="Jarju S."/>
            <person name="Secka A."/>
            <person name="Antonio M."/>
            <person name="Oren A."/>
            <person name="Chaudhuri R.R."/>
            <person name="La Ragione R."/>
            <person name="Hildebrand F."/>
            <person name="Pallen M.J."/>
        </authorList>
    </citation>
    <scope>NUCLEOTIDE SEQUENCE</scope>
    <source>
        <strain evidence="2">Gambia15-2214</strain>
    </source>
</reference>
<reference evidence="2" key="2">
    <citation type="submission" date="2021-04" db="EMBL/GenBank/DDBJ databases">
        <authorList>
            <person name="Gilroy R."/>
        </authorList>
    </citation>
    <scope>NUCLEOTIDE SEQUENCE</scope>
    <source>
        <strain evidence="2">Gambia15-2214</strain>
    </source>
</reference>
<name>A0A9E2NYR0_9SPIR</name>
<dbReference type="EMBL" id="JAHLFV010000043">
    <property type="protein sequence ID" value="MBU3849304.1"/>
    <property type="molecule type" value="Genomic_DNA"/>
</dbReference>
<feature type="compositionally biased region" description="Polar residues" evidence="1">
    <location>
        <begin position="95"/>
        <end position="105"/>
    </location>
</feature>
<dbReference type="AlphaFoldDB" id="A0A9E2NYR0"/>
<dbReference type="Proteomes" id="UP000823914">
    <property type="component" value="Unassembled WGS sequence"/>
</dbReference>
<evidence type="ECO:0000313" key="3">
    <source>
        <dbReference type="Proteomes" id="UP000823914"/>
    </source>
</evidence>
<accession>A0A9E2NYR0</accession>
<protein>
    <submittedName>
        <fullName evidence="2">Uncharacterized protein</fullName>
    </submittedName>
</protein>
<gene>
    <name evidence="2" type="ORF">IAA16_01925</name>
</gene>